<reference evidence="1" key="1">
    <citation type="submission" date="2021-02" db="EMBL/GenBank/DDBJ databases">
        <authorList>
            <person name="Nowell W R."/>
        </authorList>
    </citation>
    <scope>NUCLEOTIDE SEQUENCE</scope>
</reference>
<evidence type="ECO:0008006" key="6">
    <source>
        <dbReference type="Google" id="ProtNLM"/>
    </source>
</evidence>
<gene>
    <name evidence="2" type="ORF">JYZ213_LOCUS42727</name>
    <name evidence="3" type="ORF">OKA104_LOCUS37202</name>
    <name evidence="4" type="ORF">OXD698_LOCUS40213</name>
    <name evidence="1" type="ORF">VCS650_LOCUS7979</name>
</gene>
<comment type="caution">
    <text evidence="1">The sequence shown here is derived from an EMBL/GenBank/DDBJ whole genome shotgun (WGS) entry which is preliminary data.</text>
</comment>
<evidence type="ECO:0000313" key="3">
    <source>
        <dbReference type="EMBL" id="CAF4129994.1"/>
    </source>
</evidence>
<dbReference type="OrthoDB" id="10030103at2759"/>
<sequence length="518" mass="61355">MVHMQSTLEELPDEILMIIFGYLDDIHSSFQTFLGLNQRINNILLDKRLHLFINFLCINVDHETMCFYYNSSEFQHITRILKSLNGSVNNNEIIESCLESLVRFHIQSRYIQLENEFQLNQKHFQVIRKQMTHSEIQKIDNELQLACQELVTISNTIHKIHSLIYKRGGRVKYDDPQIDSFDLARAISNEIVVYFQFPLKYSRKHFDHLIFIFKGLIISNPKLLKNSQYLSYGLNVLHCLLITIFKRAFIYTRQSCTTNLYYYQSLNDLILLSIRSILNENLWSTSYLYEILSLMKSKEQSISNIIIQTTEMELLKILLNEFNLDLNKSCDDDPNHSLAYALNRLIKTERMDIVLMMYRHNKTVRDLFQKTDYMEKNVGIMLGNHKRKQLFNQLIDEKPLNTCFTTRKFLFQLLSKKQFEMVKKLLKLSILVLNEIDENGNDILLYLCLKVRGCRHRFIEYLIKIGCNTQRINYCDQSFSNAIELKQNQKLLKKLFEHEIILLDNLTGKIIISTNLFE</sequence>
<organism evidence="1 5">
    <name type="scientific">Adineta steineri</name>
    <dbReference type="NCBI Taxonomy" id="433720"/>
    <lineage>
        <taxon>Eukaryota</taxon>
        <taxon>Metazoa</taxon>
        <taxon>Spiralia</taxon>
        <taxon>Gnathifera</taxon>
        <taxon>Rotifera</taxon>
        <taxon>Eurotatoria</taxon>
        <taxon>Bdelloidea</taxon>
        <taxon>Adinetida</taxon>
        <taxon>Adinetidae</taxon>
        <taxon>Adineta</taxon>
    </lineage>
</organism>
<dbReference type="Proteomes" id="UP000663845">
    <property type="component" value="Unassembled WGS sequence"/>
</dbReference>
<name>A0A813Y586_9BILA</name>
<dbReference type="EMBL" id="CAJNON010000052">
    <property type="protein sequence ID" value="CAF0875945.1"/>
    <property type="molecule type" value="Genomic_DNA"/>
</dbReference>
<dbReference type="EMBL" id="CAJNOG010002059">
    <property type="protein sequence ID" value="CAF1487449.1"/>
    <property type="molecule type" value="Genomic_DNA"/>
</dbReference>
<dbReference type="EMBL" id="CAJOAZ010008706">
    <property type="protein sequence ID" value="CAF4189695.1"/>
    <property type="molecule type" value="Genomic_DNA"/>
</dbReference>
<dbReference type="Proteomes" id="UP000663844">
    <property type="component" value="Unassembled WGS sequence"/>
</dbReference>
<dbReference type="Proteomes" id="UP000663881">
    <property type="component" value="Unassembled WGS sequence"/>
</dbReference>
<proteinExistence type="predicted"/>
<dbReference type="AlphaFoldDB" id="A0A813Y586"/>
<dbReference type="EMBL" id="CAJOAY010006108">
    <property type="protein sequence ID" value="CAF4129994.1"/>
    <property type="molecule type" value="Genomic_DNA"/>
</dbReference>
<evidence type="ECO:0000313" key="4">
    <source>
        <dbReference type="EMBL" id="CAF4189695.1"/>
    </source>
</evidence>
<evidence type="ECO:0000313" key="2">
    <source>
        <dbReference type="EMBL" id="CAF1487449.1"/>
    </source>
</evidence>
<accession>A0A813Y586</accession>
<dbReference type="Proteomes" id="UP000663891">
    <property type="component" value="Unassembled WGS sequence"/>
</dbReference>
<protein>
    <recommendedName>
        <fullName evidence="6">F-box domain-containing protein</fullName>
    </recommendedName>
</protein>
<evidence type="ECO:0000313" key="5">
    <source>
        <dbReference type="Proteomes" id="UP000663891"/>
    </source>
</evidence>
<evidence type="ECO:0000313" key="1">
    <source>
        <dbReference type="EMBL" id="CAF0875945.1"/>
    </source>
</evidence>